<dbReference type="InParanoid" id="A0A1Y2FWK6"/>
<dbReference type="Gene3D" id="3.40.50.300">
    <property type="entry name" value="P-loop containing nucleotide triphosphate hydrolases"/>
    <property type="match status" value="1"/>
</dbReference>
<evidence type="ECO:0000313" key="1">
    <source>
        <dbReference type="EMBL" id="ORY88417.1"/>
    </source>
</evidence>
<dbReference type="STRING" id="106004.A0A1Y2FWK6"/>
<comment type="caution">
    <text evidence="1">The sequence shown here is derived from an EMBL/GenBank/DDBJ whole genome shotgun (WGS) entry which is preliminary data.</text>
</comment>
<accession>A0A1Y2FWK6</accession>
<name>A0A1Y2FWK6_9BASI</name>
<dbReference type="GO" id="GO:0016787">
    <property type="term" value="F:hydrolase activity"/>
    <property type="evidence" value="ECO:0007669"/>
    <property type="project" value="UniProtKB-KW"/>
</dbReference>
<dbReference type="OrthoDB" id="347435at2759"/>
<dbReference type="SUPFAM" id="SSF52540">
    <property type="entry name" value="P-loop containing nucleoside triphosphate hydrolases"/>
    <property type="match status" value="1"/>
</dbReference>
<keyword evidence="1" id="KW-0378">Hydrolase</keyword>
<protein>
    <submittedName>
        <fullName evidence="1">p-loop containing nucleoside triphosphate hydrolase protein</fullName>
    </submittedName>
</protein>
<sequence>MAAARIANPIKGDGGARTVELVGQFVLAQLEQHRAHASRGVVPPLFVGVQGPQGCGKSHLTALLPAFLQAAPHSLRTATLSLDDLYSNHQTLVDLAKAHPTNKMLSGRGQPGTHDLKLGEACLVALRRANEVQEGKQKEKIELPVYDKSRFGGQGDRSEEKVVVQGPFDVVIFEGWATGFGSLEKAELEKRYTEAQADPEAYGKKHLDYDRPTFLAHGLEDLLFINEELKKYEKGIWSCLQCFVQLKPEEMNYVWEWRLQQEHNMMAKNGGLGMTDDEVRAFIARYMPGYELFLEGIQSPSAAWAGHGLKLLVGREREILATEPF</sequence>
<dbReference type="PANTHER" id="PTHR10285">
    <property type="entry name" value="URIDINE KINASE"/>
    <property type="match status" value="1"/>
</dbReference>
<organism evidence="1 2">
    <name type="scientific">Leucosporidium creatinivorum</name>
    <dbReference type="NCBI Taxonomy" id="106004"/>
    <lineage>
        <taxon>Eukaryota</taxon>
        <taxon>Fungi</taxon>
        <taxon>Dikarya</taxon>
        <taxon>Basidiomycota</taxon>
        <taxon>Pucciniomycotina</taxon>
        <taxon>Microbotryomycetes</taxon>
        <taxon>Leucosporidiales</taxon>
        <taxon>Leucosporidium</taxon>
    </lineage>
</organism>
<gene>
    <name evidence="1" type="ORF">BCR35DRAFT_350947</name>
</gene>
<evidence type="ECO:0000313" key="2">
    <source>
        <dbReference type="Proteomes" id="UP000193467"/>
    </source>
</evidence>
<keyword evidence="2" id="KW-1185">Reference proteome</keyword>
<dbReference type="Proteomes" id="UP000193467">
    <property type="component" value="Unassembled WGS sequence"/>
</dbReference>
<dbReference type="FunCoup" id="A0A1Y2FWK6">
    <property type="interactions" value="415"/>
</dbReference>
<dbReference type="AlphaFoldDB" id="A0A1Y2FWK6"/>
<dbReference type="EMBL" id="MCGR01000010">
    <property type="protein sequence ID" value="ORY88417.1"/>
    <property type="molecule type" value="Genomic_DNA"/>
</dbReference>
<reference evidence="1 2" key="1">
    <citation type="submission" date="2016-07" db="EMBL/GenBank/DDBJ databases">
        <title>Pervasive Adenine N6-methylation of Active Genes in Fungi.</title>
        <authorList>
            <consortium name="DOE Joint Genome Institute"/>
            <person name="Mondo S.J."/>
            <person name="Dannebaum R.O."/>
            <person name="Kuo R.C."/>
            <person name="Labutti K."/>
            <person name="Haridas S."/>
            <person name="Kuo A."/>
            <person name="Salamov A."/>
            <person name="Ahrendt S.R."/>
            <person name="Lipzen A."/>
            <person name="Sullivan W."/>
            <person name="Andreopoulos W.B."/>
            <person name="Clum A."/>
            <person name="Lindquist E."/>
            <person name="Daum C."/>
            <person name="Ramamoorthy G.K."/>
            <person name="Gryganskyi A."/>
            <person name="Culley D."/>
            <person name="Magnuson J.K."/>
            <person name="James T.Y."/>
            <person name="O'Malley M.A."/>
            <person name="Stajich J.E."/>
            <person name="Spatafora J.W."/>
            <person name="Visel A."/>
            <person name="Grigoriev I.V."/>
        </authorList>
    </citation>
    <scope>NUCLEOTIDE SEQUENCE [LARGE SCALE GENOMIC DNA]</scope>
    <source>
        <strain evidence="1 2">62-1032</strain>
    </source>
</reference>
<dbReference type="InterPro" id="IPR027417">
    <property type="entry name" value="P-loop_NTPase"/>
</dbReference>
<proteinExistence type="predicted"/>